<dbReference type="PANTHER" id="PTHR43823">
    <property type="entry name" value="SPORULATION PROTEIN YKVU"/>
    <property type="match status" value="1"/>
</dbReference>
<keyword evidence="2" id="KW-0813">Transport</keyword>
<feature type="transmembrane region" description="Helical" evidence="7">
    <location>
        <begin position="174"/>
        <end position="193"/>
    </location>
</feature>
<feature type="transmembrane region" description="Helical" evidence="7">
    <location>
        <begin position="425"/>
        <end position="445"/>
    </location>
</feature>
<reference evidence="8 9" key="1">
    <citation type="submission" date="2018-08" db="EMBL/GenBank/DDBJ databases">
        <title>Fibrisoma montanum sp. nov., isolated from Danxia mountain soil.</title>
        <authorList>
            <person name="Huang Y."/>
        </authorList>
    </citation>
    <scope>NUCLEOTIDE SEQUENCE [LARGE SCALE GENOMIC DNA]</scope>
    <source>
        <strain evidence="8 9">HYT19</strain>
    </source>
</reference>
<proteinExistence type="predicted"/>
<accession>A0A418MDH6</accession>
<feature type="transmembrane region" description="Helical" evidence="7">
    <location>
        <begin position="59"/>
        <end position="82"/>
    </location>
</feature>
<feature type="transmembrane region" description="Helical" evidence="7">
    <location>
        <begin position="322"/>
        <end position="345"/>
    </location>
</feature>
<dbReference type="InterPro" id="IPR048279">
    <property type="entry name" value="MdtK-like"/>
</dbReference>
<dbReference type="AlphaFoldDB" id="A0A418MDH6"/>
<feature type="transmembrane region" description="Helical" evidence="7">
    <location>
        <begin position="270"/>
        <end position="290"/>
    </location>
</feature>
<feature type="transmembrane region" description="Helical" evidence="7">
    <location>
        <begin position="199"/>
        <end position="219"/>
    </location>
</feature>
<dbReference type="RefSeq" id="WP_119666760.1">
    <property type="nucleotide sequence ID" value="NZ_QXED01000002.1"/>
</dbReference>
<evidence type="ECO:0000256" key="4">
    <source>
        <dbReference type="ARBA" id="ARBA00022692"/>
    </source>
</evidence>
<dbReference type="OrthoDB" id="9811110at2"/>
<evidence type="ECO:0000256" key="5">
    <source>
        <dbReference type="ARBA" id="ARBA00022989"/>
    </source>
</evidence>
<feature type="transmembrane region" description="Helical" evidence="7">
    <location>
        <begin position="391"/>
        <end position="413"/>
    </location>
</feature>
<evidence type="ECO:0000313" key="8">
    <source>
        <dbReference type="EMBL" id="RIV24870.1"/>
    </source>
</evidence>
<comment type="caution">
    <text evidence="8">The sequence shown here is derived from an EMBL/GenBank/DDBJ whole genome shotgun (WGS) entry which is preliminary data.</text>
</comment>
<evidence type="ECO:0000256" key="2">
    <source>
        <dbReference type="ARBA" id="ARBA00022448"/>
    </source>
</evidence>
<evidence type="ECO:0000256" key="3">
    <source>
        <dbReference type="ARBA" id="ARBA00022475"/>
    </source>
</evidence>
<comment type="subcellular location">
    <subcellularLocation>
        <location evidence="1">Cell membrane</location>
        <topology evidence="1">Multi-pass membrane protein</topology>
    </subcellularLocation>
</comment>
<dbReference type="PANTHER" id="PTHR43823:SF3">
    <property type="entry name" value="MULTIDRUG EXPORT PROTEIN MEPA"/>
    <property type="match status" value="1"/>
</dbReference>
<protein>
    <recommendedName>
        <fullName evidence="10">MATE family efflux transporter</fullName>
    </recommendedName>
</protein>
<name>A0A418MDH6_9BACT</name>
<evidence type="ECO:0000313" key="9">
    <source>
        <dbReference type="Proteomes" id="UP000283523"/>
    </source>
</evidence>
<evidence type="ECO:0000256" key="1">
    <source>
        <dbReference type="ARBA" id="ARBA00004651"/>
    </source>
</evidence>
<keyword evidence="3" id="KW-1003">Cell membrane</keyword>
<dbReference type="Proteomes" id="UP000283523">
    <property type="component" value="Unassembled WGS sequence"/>
</dbReference>
<keyword evidence="6 7" id="KW-0472">Membrane</keyword>
<dbReference type="Pfam" id="PF01554">
    <property type="entry name" value="MatE"/>
    <property type="match status" value="2"/>
</dbReference>
<keyword evidence="5 7" id="KW-1133">Transmembrane helix</keyword>
<feature type="transmembrane region" description="Helical" evidence="7">
    <location>
        <begin position="20"/>
        <end position="39"/>
    </location>
</feature>
<organism evidence="8 9">
    <name type="scientific">Fibrisoma montanum</name>
    <dbReference type="NCBI Taxonomy" id="2305895"/>
    <lineage>
        <taxon>Bacteria</taxon>
        <taxon>Pseudomonadati</taxon>
        <taxon>Bacteroidota</taxon>
        <taxon>Cytophagia</taxon>
        <taxon>Cytophagales</taxon>
        <taxon>Spirosomataceae</taxon>
        <taxon>Fibrisoma</taxon>
    </lineage>
</organism>
<feature type="transmembrane region" description="Helical" evidence="7">
    <location>
        <begin position="365"/>
        <end position="384"/>
    </location>
</feature>
<dbReference type="GO" id="GO:0015297">
    <property type="term" value="F:antiporter activity"/>
    <property type="evidence" value="ECO:0007669"/>
    <property type="project" value="InterPro"/>
</dbReference>
<dbReference type="EMBL" id="QXED01000002">
    <property type="protein sequence ID" value="RIV24870.1"/>
    <property type="molecule type" value="Genomic_DNA"/>
</dbReference>
<gene>
    <name evidence="8" type="ORF">DYU11_06010</name>
</gene>
<dbReference type="InterPro" id="IPR051327">
    <property type="entry name" value="MATE_MepA_subfamily"/>
</dbReference>
<evidence type="ECO:0008006" key="10">
    <source>
        <dbReference type="Google" id="ProtNLM"/>
    </source>
</evidence>
<feature type="transmembrane region" description="Helical" evidence="7">
    <location>
        <begin position="240"/>
        <end position="264"/>
    </location>
</feature>
<dbReference type="PIRSF" id="PIRSF006603">
    <property type="entry name" value="DinF"/>
    <property type="match status" value="1"/>
</dbReference>
<evidence type="ECO:0000256" key="6">
    <source>
        <dbReference type="ARBA" id="ARBA00023136"/>
    </source>
</evidence>
<dbReference type="GO" id="GO:0005886">
    <property type="term" value="C:plasma membrane"/>
    <property type="evidence" value="ECO:0007669"/>
    <property type="project" value="UniProtKB-SubCell"/>
</dbReference>
<sequence>MRDTGKSTDLGNDSVRSLFFYYYVPTLISMVSVTSHQLINGIILGQKVGKEAIAAVGLYAPILLAFISLLLPLMIGGGITFSRSIGAKNYQHAQQVFRFTTTLVLLAGSILAVGAPLLAAPIATFIAGQESPLILTFTTDYIFWNFVFVPFLFLRFLWGTFLNNDNAPKVNKNVTVFSSVLNIVLDVLLVIVFPFGIAGAAIATGLSLLAAIVYILVYLRKGSGHLDVRHFRPTLHLSEWRSFFRVGFPSFVSEVSGSLGLLLLSRSLQPYGVLAISAFGLINFLNNIFLRLFTASMMSIQPIIGFNIGARQPERVQNTLRFALLFTLTLGSALYGIGLLFPTGFVRVVAGKEGAAFRQVAADAIRYSFLLYIVAGPNFILAMYMQTIGQYTVSILISVLKGVVLIGLLLSVLPPFFTTRLDAIWLARPLAEIITLLGVSLYTVYYRHRYYAPEAILKG</sequence>
<dbReference type="GO" id="GO:0042910">
    <property type="term" value="F:xenobiotic transmembrane transporter activity"/>
    <property type="evidence" value="ECO:0007669"/>
    <property type="project" value="InterPro"/>
</dbReference>
<feature type="transmembrane region" description="Helical" evidence="7">
    <location>
        <begin position="103"/>
        <end position="129"/>
    </location>
</feature>
<keyword evidence="9" id="KW-1185">Reference proteome</keyword>
<dbReference type="InterPro" id="IPR002528">
    <property type="entry name" value="MATE_fam"/>
</dbReference>
<keyword evidence="4 7" id="KW-0812">Transmembrane</keyword>
<evidence type="ECO:0000256" key="7">
    <source>
        <dbReference type="SAM" id="Phobius"/>
    </source>
</evidence>
<feature type="transmembrane region" description="Helical" evidence="7">
    <location>
        <begin position="141"/>
        <end position="162"/>
    </location>
</feature>